<protein>
    <recommendedName>
        <fullName evidence="7">Insulin-like growth factor binding protein, N-terminal</fullName>
    </recommendedName>
</protein>
<organism evidence="5 6">
    <name type="scientific">Paramecium sonneborni</name>
    <dbReference type="NCBI Taxonomy" id="65129"/>
    <lineage>
        <taxon>Eukaryota</taxon>
        <taxon>Sar</taxon>
        <taxon>Alveolata</taxon>
        <taxon>Ciliophora</taxon>
        <taxon>Intramacronucleata</taxon>
        <taxon>Oligohymenophorea</taxon>
        <taxon>Peniculida</taxon>
        <taxon>Parameciidae</taxon>
        <taxon>Paramecium</taxon>
    </lineage>
</organism>
<dbReference type="InterPro" id="IPR006212">
    <property type="entry name" value="Furin_repeat"/>
</dbReference>
<keyword evidence="1" id="KW-0732">Signal</keyword>
<dbReference type="NCBIfam" id="TIGR02232">
    <property type="entry name" value="myxo_disulf_rpt"/>
    <property type="match status" value="1"/>
</dbReference>
<keyword evidence="4" id="KW-1133">Transmembrane helix</keyword>
<dbReference type="EMBL" id="CAJJDN010000204">
    <property type="protein sequence ID" value="CAD8129023.1"/>
    <property type="molecule type" value="Genomic_DNA"/>
</dbReference>
<name>A0A8S1RNP9_9CILI</name>
<evidence type="ECO:0008006" key="7">
    <source>
        <dbReference type="Google" id="ProtNLM"/>
    </source>
</evidence>
<dbReference type="OrthoDB" id="27819at2759"/>
<evidence type="ECO:0000256" key="1">
    <source>
        <dbReference type="ARBA" id="ARBA00022729"/>
    </source>
</evidence>
<sequence length="949" mass="109607">MLLVLQSANSFLHSIYEEFNNKKISLANTKWICDDYITHPTQVFTCSKGMDLVILEQKSLTCHKIVNKIDTTWPHFRIQLYVDVYSYNTIDGNDYFWVGISEIFLSESLCISPYNPFCEKIRQLKQCSSYNQISLIRKSYFKEVGHSQQQVSLEIRSEADQSFDDESYLFRNVQIILDRCYKTCKTCSGEGKEQCLSCYDDIVLSSNNSCDSCKNKMVDNFLQIPDGCRNKCNNNYDYDEDQVCFEDINLQVKCEVDCELCTNTQRCLICKTQKYLYFGQCIDQCPKYTIVYGTNCLSDIDILLKNKNLRITELVREFHDLSTTKRSINAIFQITSTNNQHSFQKGNDIYYSYFSNKRIFGGPLVWVNAIFKFTKSWNQEFQYIKIFFEVILGDIELDKNIFTYKINDQQQETITLNSTFQGNNPNIEDQIWPNDYKFNIYKVEKSINNLISTNKQLTMEIMCQNINELGFCGIQNMVVIGFSNCEPEYNFGLFNYETGRNPCIPICGDKIIVGDEECDDGNNDPFDGCFNCRYQCEEHCSDCLYGQCIGLQCTIYVRLFVEILSIKVMNNVMMVTQNYDGCSNCQLIQYDKCDLELDIQNYHCAVCHYGKCIKCNEGLLLDGDICVSICGDGLLNLLDEECDVQRGDGCIDCKIQDGYVCGKQNYSICKTCDIECTQCFSLDKINLICQACIDGYYPVEDKCQLCDLNCITCKQQSNLCTSCYRPDCEYCESIPGLFGDKITKKCNSICGDGILVESYEQCDDYNLNDGDGCDSQCNLEYSDNSINQIKYYQSLANNTYDLKLITQQPFQFQCNIVNITIENMDSQDYHYNCTQVDTLTCRLQFDFKKSIYKFNIIHVKLGLTNSIIRLLLENEKSIQFDITPNELIILTQDQTKQSEQIKGAQQSFNFVFLIMIPISIIFNLFNYLWAVLEILMIGQISQVFQLIKD</sequence>
<evidence type="ECO:0000313" key="6">
    <source>
        <dbReference type="Proteomes" id="UP000692954"/>
    </source>
</evidence>
<keyword evidence="4" id="KW-0472">Membrane</keyword>
<evidence type="ECO:0000256" key="4">
    <source>
        <dbReference type="SAM" id="Phobius"/>
    </source>
</evidence>
<feature type="transmembrane region" description="Helical" evidence="4">
    <location>
        <begin position="910"/>
        <end position="932"/>
    </location>
</feature>
<evidence type="ECO:0000256" key="2">
    <source>
        <dbReference type="ARBA" id="ARBA00022737"/>
    </source>
</evidence>
<keyword evidence="3" id="KW-1015">Disulfide bond</keyword>
<comment type="caution">
    <text evidence="5">The sequence shown here is derived from an EMBL/GenBank/DDBJ whole genome shotgun (WGS) entry which is preliminary data.</text>
</comment>
<evidence type="ECO:0000256" key="3">
    <source>
        <dbReference type="ARBA" id="ARBA00023157"/>
    </source>
</evidence>
<dbReference type="InterPro" id="IPR011936">
    <property type="entry name" value="Myxo_disulph_rpt"/>
</dbReference>
<keyword evidence="6" id="KW-1185">Reference proteome</keyword>
<reference evidence="5" key="1">
    <citation type="submission" date="2021-01" db="EMBL/GenBank/DDBJ databases">
        <authorList>
            <consortium name="Genoscope - CEA"/>
            <person name="William W."/>
        </authorList>
    </citation>
    <scope>NUCLEOTIDE SEQUENCE</scope>
</reference>
<keyword evidence="2" id="KW-0677">Repeat</keyword>
<dbReference type="SMART" id="SM00261">
    <property type="entry name" value="FU"/>
    <property type="match status" value="5"/>
</dbReference>
<dbReference type="Proteomes" id="UP000692954">
    <property type="component" value="Unassembled WGS sequence"/>
</dbReference>
<accession>A0A8S1RNP9</accession>
<dbReference type="PANTHER" id="PTHR38934:SF6">
    <property type="entry name" value="CHROMOSOME UNDETERMINED SCAFFOLD_176, WHOLE GENOME SHOTGUN SEQUENCE"/>
    <property type="match status" value="1"/>
</dbReference>
<dbReference type="AlphaFoldDB" id="A0A8S1RNP9"/>
<dbReference type="Pfam" id="PF13948">
    <property type="entry name" value="DUF4215"/>
    <property type="match status" value="3"/>
</dbReference>
<proteinExistence type="predicted"/>
<keyword evidence="4" id="KW-0812">Transmembrane</keyword>
<gene>
    <name evidence="5" type="ORF">PSON_ATCC_30995.1.T2040016</name>
</gene>
<dbReference type="PANTHER" id="PTHR38934">
    <property type="entry name" value="HYPHALLY REGULATED CELL WALL PROTEIN 1"/>
    <property type="match status" value="1"/>
</dbReference>
<evidence type="ECO:0000313" key="5">
    <source>
        <dbReference type="EMBL" id="CAD8129023.1"/>
    </source>
</evidence>